<evidence type="ECO:0000313" key="3">
    <source>
        <dbReference type="Proteomes" id="UP000606786"/>
    </source>
</evidence>
<proteinExistence type="predicted"/>
<keyword evidence="3" id="KW-1185">Reference proteome</keyword>
<evidence type="ECO:0000256" key="1">
    <source>
        <dbReference type="SAM" id="SignalP"/>
    </source>
</evidence>
<protein>
    <submittedName>
        <fullName evidence="2">(Mediterranean fruit fly) hypothetical protein</fullName>
    </submittedName>
</protein>
<dbReference type="AlphaFoldDB" id="A0A811UC12"/>
<dbReference type="EMBL" id="CAJHJT010000001">
    <property type="protein sequence ID" value="CAD6994975.1"/>
    <property type="molecule type" value="Genomic_DNA"/>
</dbReference>
<gene>
    <name evidence="2" type="ORF">CCAP1982_LOCUS3706</name>
</gene>
<feature type="signal peptide" evidence="1">
    <location>
        <begin position="1"/>
        <end position="26"/>
    </location>
</feature>
<feature type="chain" id="PRO_5033026940" evidence="1">
    <location>
        <begin position="27"/>
        <end position="92"/>
    </location>
</feature>
<sequence length="92" mass="10803">MRITVKFIRHLLLSLLLLCYILSVDTVQVINYRQRELVNRAKRQVSVPALQFQRQQQQQQQYIQPQRVKIKTCLITLTIISSGITMASKPHK</sequence>
<dbReference type="OrthoDB" id="8060613at2759"/>
<dbReference type="Proteomes" id="UP000606786">
    <property type="component" value="Unassembled WGS sequence"/>
</dbReference>
<accession>A0A811UC12</accession>
<organism evidence="2 3">
    <name type="scientific">Ceratitis capitata</name>
    <name type="common">Mediterranean fruit fly</name>
    <name type="synonym">Tephritis capitata</name>
    <dbReference type="NCBI Taxonomy" id="7213"/>
    <lineage>
        <taxon>Eukaryota</taxon>
        <taxon>Metazoa</taxon>
        <taxon>Ecdysozoa</taxon>
        <taxon>Arthropoda</taxon>
        <taxon>Hexapoda</taxon>
        <taxon>Insecta</taxon>
        <taxon>Pterygota</taxon>
        <taxon>Neoptera</taxon>
        <taxon>Endopterygota</taxon>
        <taxon>Diptera</taxon>
        <taxon>Brachycera</taxon>
        <taxon>Muscomorpha</taxon>
        <taxon>Tephritoidea</taxon>
        <taxon>Tephritidae</taxon>
        <taxon>Ceratitis</taxon>
        <taxon>Ceratitis</taxon>
    </lineage>
</organism>
<keyword evidence="1" id="KW-0732">Signal</keyword>
<reference evidence="2" key="1">
    <citation type="submission" date="2020-11" db="EMBL/GenBank/DDBJ databases">
        <authorList>
            <person name="Whitehead M."/>
        </authorList>
    </citation>
    <scope>NUCLEOTIDE SEQUENCE</scope>
    <source>
        <strain evidence="2">EGII</strain>
    </source>
</reference>
<evidence type="ECO:0000313" key="2">
    <source>
        <dbReference type="EMBL" id="CAD6994975.1"/>
    </source>
</evidence>
<comment type="caution">
    <text evidence="2">The sequence shown here is derived from an EMBL/GenBank/DDBJ whole genome shotgun (WGS) entry which is preliminary data.</text>
</comment>
<name>A0A811UC12_CERCA</name>